<evidence type="ECO:0000313" key="12">
    <source>
        <dbReference type="EMBL" id="KVW96747.1"/>
    </source>
</evidence>
<dbReference type="OrthoDB" id="9776868at2"/>
<comment type="pathway">
    <text evidence="1 8">Metabolic intermediate biosynthesis; chorismate biosynthesis; chorismate from D-erythrose 4-phosphate and phosphoenolpyruvate: step 4/7.</text>
</comment>
<dbReference type="GO" id="GO:0009423">
    <property type="term" value="P:chorismate biosynthetic process"/>
    <property type="evidence" value="ECO:0007669"/>
    <property type="project" value="UniProtKB-UniRule"/>
</dbReference>
<feature type="binding site" evidence="8">
    <location>
        <position position="62"/>
    </location>
    <ligand>
        <name>shikimate</name>
        <dbReference type="ChEBI" id="CHEBI:36208"/>
    </ligand>
</feature>
<evidence type="ECO:0000256" key="6">
    <source>
        <dbReference type="ARBA" id="ARBA00023141"/>
    </source>
</evidence>
<reference evidence="12 13" key="1">
    <citation type="journal article" date="2015" name="Appl. Environ. Microbiol.">
        <title>Aerobic and Anaerobic Thiosulfate Oxidation by a Cold-Adapted, Subglacial Chemoautotroph.</title>
        <authorList>
            <person name="Harrold Z.R."/>
            <person name="Skidmore M.L."/>
            <person name="Hamilton T.L."/>
            <person name="Desch L."/>
            <person name="Amada K."/>
            <person name="van Gelder W."/>
            <person name="Glover K."/>
            <person name="Roden E.E."/>
            <person name="Boyd E.S."/>
        </authorList>
    </citation>
    <scope>NUCLEOTIDE SEQUENCE [LARGE SCALE GENOMIC DNA]</scope>
    <source>
        <strain evidence="12 13">RG</strain>
    </source>
</reference>
<dbReference type="InterPro" id="IPR046346">
    <property type="entry name" value="Aminoacid_DH-like_N_sf"/>
</dbReference>
<keyword evidence="5 8" id="KW-0560">Oxidoreductase</keyword>
<dbReference type="HAMAP" id="MF_00222">
    <property type="entry name" value="Shikimate_DH_AroE"/>
    <property type="match status" value="1"/>
</dbReference>
<dbReference type="FunFam" id="3.40.50.10860:FF:000006">
    <property type="entry name" value="Shikimate dehydrogenase (NADP(+))"/>
    <property type="match status" value="1"/>
</dbReference>
<organism evidence="12 13">
    <name type="scientific">Thiobacillus denitrificans</name>
    <dbReference type="NCBI Taxonomy" id="36861"/>
    <lineage>
        <taxon>Bacteria</taxon>
        <taxon>Pseudomonadati</taxon>
        <taxon>Pseudomonadota</taxon>
        <taxon>Betaproteobacteria</taxon>
        <taxon>Nitrosomonadales</taxon>
        <taxon>Thiobacillaceae</taxon>
        <taxon>Thiobacillus</taxon>
    </lineage>
</organism>
<dbReference type="Pfam" id="PF01488">
    <property type="entry name" value="Shikimate_DH"/>
    <property type="match status" value="1"/>
</dbReference>
<dbReference type="PANTHER" id="PTHR21089:SF1">
    <property type="entry name" value="BIFUNCTIONAL 3-DEHYDROQUINATE DEHYDRATASE_SHIKIMATE DEHYDROGENASE, CHLOROPLASTIC"/>
    <property type="match status" value="1"/>
</dbReference>
<evidence type="ECO:0000259" key="9">
    <source>
        <dbReference type="Pfam" id="PF01488"/>
    </source>
</evidence>
<keyword evidence="6 8" id="KW-0057">Aromatic amino acid biosynthesis</keyword>
<dbReference type="Pfam" id="PF08501">
    <property type="entry name" value="Shikimate_dh_N"/>
    <property type="match status" value="1"/>
</dbReference>
<comment type="subunit">
    <text evidence="8">Homodimer.</text>
</comment>
<dbReference type="SUPFAM" id="SSF53223">
    <property type="entry name" value="Aminoacid dehydrogenase-like, N-terminal domain"/>
    <property type="match status" value="1"/>
</dbReference>
<feature type="binding site" evidence="8">
    <location>
        <begin position="151"/>
        <end position="156"/>
    </location>
    <ligand>
        <name>NADP(+)</name>
        <dbReference type="ChEBI" id="CHEBI:58349"/>
    </ligand>
</feature>
<feature type="binding site" evidence="8">
    <location>
        <position position="87"/>
    </location>
    <ligand>
        <name>shikimate</name>
        <dbReference type="ChEBI" id="CHEBI:36208"/>
    </ligand>
</feature>
<dbReference type="GO" id="GO:0004764">
    <property type="term" value="F:shikimate 3-dehydrogenase (NADP+) activity"/>
    <property type="evidence" value="ECO:0007669"/>
    <property type="project" value="UniProtKB-UniRule"/>
</dbReference>
<keyword evidence="3 8" id="KW-0028">Amino-acid biosynthesis</keyword>
<dbReference type="Gene3D" id="3.40.50.10860">
    <property type="entry name" value="Leucine Dehydrogenase, chain A, domain 1"/>
    <property type="match status" value="1"/>
</dbReference>
<dbReference type="EMBL" id="LDUG01000019">
    <property type="protein sequence ID" value="KVW96747.1"/>
    <property type="molecule type" value="Genomic_DNA"/>
</dbReference>
<feature type="active site" description="Proton acceptor" evidence="8">
    <location>
        <position position="66"/>
    </location>
</feature>
<dbReference type="NCBIfam" id="TIGR00507">
    <property type="entry name" value="aroE"/>
    <property type="match status" value="1"/>
</dbReference>
<keyword evidence="13" id="KW-1185">Reference proteome</keyword>
<comment type="caution">
    <text evidence="12">The sequence shown here is derived from an EMBL/GenBank/DDBJ whole genome shotgun (WGS) entry which is preliminary data.</text>
</comment>
<protein>
    <recommendedName>
        <fullName evidence="2 8">Shikimate dehydrogenase (NADP(+))</fullName>
        <shortName evidence="8">SDH</shortName>
        <ecNumber evidence="2 8">1.1.1.25</ecNumber>
    </recommendedName>
</protein>
<dbReference type="Pfam" id="PF18317">
    <property type="entry name" value="SDH_C"/>
    <property type="match status" value="1"/>
</dbReference>
<sequence>MTDRYAVFGHPIAHSKSPLIHAAFARQTGQDMTYEAILAPKDGFAGSVAQFIAAGGRGANVTVPFKEQAFALANRRSPRAEHAGAVNTLVFDSCGILGDNTDGAGLVADLSHNLNCAIAGKRVLLLGAGGAARGGIGPLLDQQPAALVIANRTISRAQALAELFGHGITACGFNAANMPFDLVINATAASLAGELPPLSPRVFTADTLAYDMMYGRDTPFLAFARSHGAATADGLGMLVEQAAEAFYLWRGVRPDTAPVIASLRQDRLEGESLAASPLRGLRT</sequence>
<feature type="binding site" evidence="8">
    <location>
        <begin position="15"/>
        <end position="17"/>
    </location>
    <ligand>
        <name>shikimate</name>
        <dbReference type="ChEBI" id="CHEBI:36208"/>
    </ligand>
</feature>
<dbReference type="GO" id="GO:0008652">
    <property type="term" value="P:amino acid biosynthetic process"/>
    <property type="evidence" value="ECO:0007669"/>
    <property type="project" value="UniProtKB-KW"/>
</dbReference>
<evidence type="ECO:0000256" key="8">
    <source>
        <dbReference type="HAMAP-Rule" id="MF_00222"/>
    </source>
</evidence>
<dbReference type="UniPathway" id="UPA00053">
    <property type="reaction ID" value="UER00087"/>
</dbReference>
<dbReference type="InterPro" id="IPR013708">
    <property type="entry name" value="Shikimate_DH-bd_N"/>
</dbReference>
<evidence type="ECO:0000313" key="13">
    <source>
        <dbReference type="Proteomes" id="UP000064243"/>
    </source>
</evidence>
<evidence type="ECO:0000259" key="11">
    <source>
        <dbReference type="Pfam" id="PF18317"/>
    </source>
</evidence>
<feature type="binding site" evidence="8">
    <location>
        <begin position="127"/>
        <end position="131"/>
    </location>
    <ligand>
        <name>NADP(+)</name>
        <dbReference type="ChEBI" id="CHEBI:58349"/>
    </ligand>
</feature>
<dbReference type="InterPro" id="IPR011342">
    <property type="entry name" value="Shikimate_DH"/>
</dbReference>
<keyword evidence="4 8" id="KW-0521">NADP</keyword>
<dbReference type="PATRIC" id="fig|36861.3.peg.941"/>
<feature type="domain" description="Quinate/shikimate 5-dehydrogenase/glutamyl-tRNA reductase" evidence="9">
    <location>
        <begin position="117"/>
        <end position="190"/>
    </location>
</feature>
<dbReference type="GO" id="GO:0050661">
    <property type="term" value="F:NADP binding"/>
    <property type="evidence" value="ECO:0007669"/>
    <property type="project" value="InterPro"/>
</dbReference>
<feature type="domain" description="SDH C-terminal" evidence="11">
    <location>
        <begin position="234"/>
        <end position="264"/>
    </location>
</feature>
<accession>A0A106BQF2</accession>
<proteinExistence type="inferred from homology"/>
<dbReference type="InterPro" id="IPR036291">
    <property type="entry name" value="NAD(P)-bd_dom_sf"/>
</dbReference>
<feature type="binding site" evidence="8">
    <location>
        <position position="241"/>
    </location>
    <ligand>
        <name>shikimate</name>
        <dbReference type="ChEBI" id="CHEBI:36208"/>
    </ligand>
</feature>
<comment type="similarity">
    <text evidence="8">Belongs to the shikimate dehydrogenase family.</text>
</comment>
<evidence type="ECO:0000256" key="5">
    <source>
        <dbReference type="ARBA" id="ARBA00023002"/>
    </source>
</evidence>
<comment type="caution">
    <text evidence="8">Lacks conserved residue(s) required for the propagation of feature annotation.</text>
</comment>
<dbReference type="EC" id="1.1.1.25" evidence="2 8"/>
<feature type="binding site" evidence="8">
    <location>
        <position position="214"/>
    </location>
    <ligand>
        <name>shikimate</name>
        <dbReference type="ChEBI" id="CHEBI:36208"/>
    </ligand>
</feature>
<feature type="domain" description="Shikimate dehydrogenase substrate binding N-terminal" evidence="10">
    <location>
        <begin position="7"/>
        <end position="89"/>
    </location>
</feature>
<dbReference type="InterPro" id="IPR022893">
    <property type="entry name" value="Shikimate_DH_fam"/>
</dbReference>
<dbReference type="NCBIfam" id="NF001310">
    <property type="entry name" value="PRK00258.1-2"/>
    <property type="match status" value="1"/>
</dbReference>
<evidence type="ECO:0000256" key="3">
    <source>
        <dbReference type="ARBA" id="ARBA00022605"/>
    </source>
</evidence>
<dbReference type="SUPFAM" id="SSF51735">
    <property type="entry name" value="NAD(P)-binding Rossmann-fold domains"/>
    <property type="match status" value="1"/>
</dbReference>
<dbReference type="GO" id="GO:0005829">
    <property type="term" value="C:cytosol"/>
    <property type="evidence" value="ECO:0007669"/>
    <property type="project" value="TreeGrafter"/>
</dbReference>
<feature type="binding site" evidence="8">
    <location>
        <position position="212"/>
    </location>
    <ligand>
        <name>NADP(+)</name>
        <dbReference type="ChEBI" id="CHEBI:58349"/>
    </ligand>
</feature>
<dbReference type="STRING" id="1123392.GCA_000376425_02136"/>
<gene>
    <name evidence="8 12" type="primary">aroE</name>
    <name evidence="12" type="ORF">ABW22_07325</name>
</gene>
<dbReference type="AlphaFoldDB" id="A0A106BQF2"/>
<evidence type="ECO:0000256" key="2">
    <source>
        <dbReference type="ARBA" id="ARBA00012962"/>
    </source>
</evidence>
<dbReference type="Gene3D" id="3.40.50.720">
    <property type="entry name" value="NAD(P)-binding Rossmann-like Domain"/>
    <property type="match status" value="1"/>
</dbReference>
<evidence type="ECO:0000259" key="10">
    <source>
        <dbReference type="Pfam" id="PF08501"/>
    </source>
</evidence>
<name>A0A106BQF2_THIDE</name>
<dbReference type="Proteomes" id="UP000064243">
    <property type="component" value="Unassembled WGS sequence"/>
</dbReference>
<evidence type="ECO:0000256" key="4">
    <source>
        <dbReference type="ARBA" id="ARBA00022857"/>
    </source>
</evidence>
<comment type="catalytic activity">
    <reaction evidence="7 8">
        <text>shikimate + NADP(+) = 3-dehydroshikimate + NADPH + H(+)</text>
        <dbReference type="Rhea" id="RHEA:17737"/>
        <dbReference type="ChEBI" id="CHEBI:15378"/>
        <dbReference type="ChEBI" id="CHEBI:16630"/>
        <dbReference type="ChEBI" id="CHEBI:36208"/>
        <dbReference type="ChEBI" id="CHEBI:57783"/>
        <dbReference type="ChEBI" id="CHEBI:58349"/>
        <dbReference type="EC" id="1.1.1.25"/>
    </reaction>
</comment>
<evidence type="ECO:0000256" key="1">
    <source>
        <dbReference type="ARBA" id="ARBA00004871"/>
    </source>
</evidence>
<dbReference type="InterPro" id="IPR006151">
    <property type="entry name" value="Shikm_DH/Glu-tRNA_Rdtase"/>
</dbReference>
<dbReference type="InterPro" id="IPR041121">
    <property type="entry name" value="SDH_C"/>
</dbReference>
<comment type="function">
    <text evidence="8">Involved in the biosynthesis of the chorismate, which leads to the biosynthesis of aromatic amino acids. Catalyzes the reversible NADPH linked reduction of 3-dehydroshikimate (DHSA) to yield shikimate (SA).</text>
</comment>
<dbReference type="CDD" id="cd01065">
    <property type="entry name" value="NAD_bind_Shikimate_DH"/>
    <property type="match status" value="1"/>
</dbReference>
<dbReference type="GO" id="GO:0019632">
    <property type="term" value="P:shikimate metabolic process"/>
    <property type="evidence" value="ECO:0007669"/>
    <property type="project" value="InterPro"/>
</dbReference>
<dbReference type="GO" id="GO:0009073">
    <property type="term" value="P:aromatic amino acid family biosynthetic process"/>
    <property type="evidence" value="ECO:0007669"/>
    <property type="project" value="UniProtKB-KW"/>
</dbReference>
<dbReference type="RefSeq" id="WP_059754077.1">
    <property type="nucleotide sequence ID" value="NZ_LDUG01000019.1"/>
</dbReference>
<feature type="binding site" evidence="8">
    <location>
        <position position="234"/>
    </location>
    <ligand>
        <name>NADP(+)</name>
        <dbReference type="ChEBI" id="CHEBI:58349"/>
    </ligand>
</feature>
<feature type="binding site" evidence="8">
    <location>
        <position position="102"/>
    </location>
    <ligand>
        <name>shikimate</name>
        <dbReference type="ChEBI" id="CHEBI:36208"/>
    </ligand>
</feature>
<dbReference type="PANTHER" id="PTHR21089">
    <property type="entry name" value="SHIKIMATE DEHYDROGENASE"/>
    <property type="match status" value="1"/>
</dbReference>
<evidence type="ECO:0000256" key="7">
    <source>
        <dbReference type="ARBA" id="ARBA00049442"/>
    </source>
</evidence>